<keyword evidence="1" id="KW-0472">Membrane</keyword>
<keyword evidence="1" id="KW-0812">Transmembrane</keyword>
<protein>
    <submittedName>
        <fullName evidence="2">Uncharacterized protein</fullName>
    </submittedName>
</protein>
<reference evidence="2" key="1">
    <citation type="journal article" date="2014" name="Int. J. Syst. Evol. Microbiol.">
        <title>Complete genome sequence of Corynebacterium casei LMG S-19264T (=DSM 44701T), isolated from a smear-ripened cheese.</title>
        <authorList>
            <consortium name="US DOE Joint Genome Institute (JGI-PGF)"/>
            <person name="Walter F."/>
            <person name="Albersmeier A."/>
            <person name="Kalinowski J."/>
            <person name="Ruckert C."/>
        </authorList>
    </citation>
    <scope>NUCLEOTIDE SEQUENCE</scope>
    <source>
        <strain evidence="2">JCM 4784</strain>
    </source>
</reference>
<evidence type="ECO:0000256" key="1">
    <source>
        <dbReference type="SAM" id="Phobius"/>
    </source>
</evidence>
<evidence type="ECO:0000313" key="2">
    <source>
        <dbReference type="EMBL" id="GHE56128.1"/>
    </source>
</evidence>
<proteinExistence type="predicted"/>
<feature type="transmembrane region" description="Helical" evidence="1">
    <location>
        <begin position="12"/>
        <end position="32"/>
    </location>
</feature>
<organism evidence="2 3">
    <name type="scientific">Streptomyces longispororuber</name>
    <dbReference type="NCBI Taxonomy" id="68230"/>
    <lineage>
        <taxon>Bacteria</taxon>
        <taxon>Bacillati</taxon>
        <taxon>Actinomycetota</taxon>
        <taxon>Actinomycetes</taxon>
        <taxon>Kitasatosporales</taxon>
        <taxon>Streptomycetaceae</taxon>
        <taxon>Streptomyces</taxon>
    </lineage>
</organism>
<dbReference type="RefSeq" id="WP_190136130.1">
    <property type="nucleotide sequence ID" value="NZ_BNBT01000032.1"/>
</dbReference>
<dbReference type="EMBL" id="BNBT01000032">
    <property type="protein sequence ID" value="GHE56128.1"/>
    <property type="molecule type" value="Genomic_DNA"/>
</dbReference>
<reference evidence="2" key="2">
    <citation type="submission" date="2020-09" db="EMBL/GenBank/DDBJ databases">
        <authorList>
            <person name="Sun Q."/>
            <person name="Ohkuma M."/>
        </authorList>
    </citation>
    <scope>NUCLEOTIDE SEQUENCE</scope>
    <source>
        <strain evidence="2">JCM 4784</strain>
    </source>
</reference>
<keyword evidence="3" id="KW-1185">Reference proteome</keyword>
<sequence length="72" mass="7549">MGQVRGRPTPWWYKVPPVAVSLITLSAVAIALHLTVGVLVVSLGVGLAAGLLAALAHGVAQQAHDARHRPRR</sequence>
<accession>A0A918ZKD1</accession>
<comment type="caution">
    <text evidence="2">The sequence shown here is derived from an EMBL/GenBank/DDBJ whole genome shotgun (WGS) entry which is preliminary data.</text>
</comment>
<name>A0A918ZKD1_9ACTN</name>
<dbReference type="AlphaFoldDB" id="A0A918ZKD1"/>
<evidence type="ECO:0000313" key="3">
    <source>
        <dbReference type="Proteomes" id="UP000608024"/>
    </source>
</evidence>
<feature type="transmembrane region" description="Helical" evidence="1">
    <location>
        <begin position="38"/>
        <end position="60"/>
    </location>
</feature>
<dbReference type="Proteomes" id="UP000608024">
    <property type="component" value="Unassembled WGS sequence"/>
</dbReference>
<keyword evidence="1" id="KW-1133">Transmembrane helix</keyword>
<gene>
    <name evidence="2" type="ORF">GCM10018785_26760</name>
</gene>